<evidence type="ECO:0000259" key="2">
    <source>
        <dbReference type="Pfam" id="PF21599"/>
    </source>
</evidence>
<proteinExistence type="predicted"/>
<evidence type="ECO:0000313" key="4">
    <source>
        <dbReference type="Proteomes" id="UP000192578"/>
    </source>
</evidence>
<sequence length="842" mass="93335">MEPQSGNGYRIVEASSIHVNAVAAFDSFEEFYEQHYKPWLEHCHHPFTVEKSHRHPDERIKYARVRYSCVHRGAPTYRGKGQRPTQTYLGQNCHAFLSIRYDKAQDKLVVRELSEFHSHEISAELFRNYRQNRQFNAEEIQKAKQLISAVNKATPDMVAATLAEMTGKVVSKKDVYNLQLKFRTGEDKRPNRRHYGVESTAQAPVTLLPEFQEEITIDQEPSSEEIEAPKLKNRKRKTAEDSAMQLLLEHTLAEGNPDKASGMLLGLPVIESDDADPTDVTTVEITSTSSTAIPAVVVCSTRPASPKMTANTAPSFTAAMMTKRPRWQPSVLVNPLATKLNLPKLHEEGSADVQTFGIGDITISSRGAPLGKSLSCIKPGQRIYVKTGSGATAISRAPSTHFEMPKVPTPRKDRSIPAQPSGPANERTVSLHESLITGLVRVAPARLLNVLRQVCRSYNLEVAKALRHREHPAWLMVNAMLSKDSTIEDFLPHLEETLQHLSFEPRFVLTFISAALFRPQFGPCHARINGISAFKELLPKRSVLCEIYGVGIIGSTTAERQLGADNRYEIMQTQECALGGGVAALMLPSSRHITPVCLVLDAKRLRELETSVGVPNYIEQTLGPYRTPLRSLLLFEHGSPSPAAVQKLHNYLLDSHPSGFACSGVEVCQSKVDAAVYTAEQQWGPTLVAIGFLGKDVIASSLYLTDEECSHQLVVQTRLMEWRNRLDQSTFAATEGYQLVHFGFAFYSGHTPQDLDEEEGYSPIVQFSKCFPSVPLLGVQANGQTYGCTMDMADMSLEVKQHARVMLQAKSDHGCAFSIVSVMNVSYRSVAPGQQADRARTA</sequence>
<gene>
    <name evidence="3" type="ORF">BV898_08177</name>
</gene>
<keyword evidence="4" id="KW-1185">Reference proteome</keyword>
<dbReference type="PANTHER" id="PTHR31569">
    <property type="entry name" value="SWIM-TYPE DOMAIN-CONTAINING PROTEIN"/>
    <property type="match status" value="1"/>
</dbReference>
<dbReference type="AlphaFoldDB" id="A0A1W0WR94"/>
<reference evidence="4" key="1">
    <citation type="submission" date="2017-01" db="EMBL/GenBank/DDBJ databases">
        <title>Comparative genomics of anhydrobiosis in the tardigrade Hypsibius dujardini.</title>
        <authorList>
            <person name="Yoshida Y."/>
            <person name="Koutsovoulos G."/>
            <person name="Laetsch D."/>
            <person name="Stevens L."/>
            <person name="Kumar S."/>
            <person name="Horikawa D."/>
            <person name="Ishino K."/>
            <person name="Komine S."/>
            <person name="Tomita M."/>
            <person name="Blaxter M."/>
            <person name="Arakawa K."/>
        </authorList>
    </citation>
    <scope>NUCLEOTIDE SEQUENCE [LARGE SCALE GENOMIC DNA]</scope>
    <source>
        <strain evidence="4">Z151</strain>
    </source>
</reference>
<feature type="domain" description="ZSWIM3 N-terminal" evidence="2">
    <location>
        <begin position="38"/>
        <end position="119"/>
    </location>
</feature>
<name>A0A1W0WR94_HYPEX</name>
<dbReference type="Proteomes" id="UP000192578">
    <property type="component" value="Unassembled WGS sequence"/>
</dbReference>
<dbReference type="Pfam" id="PF21599">
    <property type="entry name" value="ZSWIM3_N"/>
    <property type="match status" value="1"/>
</dbReference>
<dbReference type="InterPro" id="IPR052579">
    <property type="entry name" value="Zinc_finger_SWIM"/>
</dbReference>
<feature type="region of interest" description="Disordered" evidence="1">
    <location>
        <begin position="401"/>
        <end position="427"/>
    </location>
</feature>
<evidence type="ECO:0000256" key="1">
    <source>
        <dbReference type="SAM" id="MobiDB-lite"/>
    </source>
</evidence>
<feature type="region of interest" description="Disordered" evidence="1">
    <location>
        <begin position="218"/>
        <end position="237"/>
    </location>
</feature>
<dbReference type="OrthoDB" id="5915810at2759"/>
<protein>
    <recommendedName>
        <fullName evidence="2">ZSWIM3 N-terminal domain-containing protein</fullName>
    </recommendedName>
</protein>
<dbReference type="PANTHER" id="PTHR31569:SF4">
    <property type="entry name" value="SWIM-TYPE DOMAIN-CONTAINING PROTEIN"/>
    <property type="match status" value="1"/>
</dbReference>
<comment type="caution">
    <text evidence="3">The sequence shown here is derived from an EMBL/GenBank/DDBJ whole genome shotgun (WGS) entry which is preliminary data.</text>
</comment>
<dbReference type="EMBL" id="MTYJ01000057">
    <property type="protein sequence ID" value="OQV17720.1"/>
    <property type="molecule type" value="Genomic_DNA"/>
</dbReference>
<organism evidence="3 4">
    <name type="scientific">Hypsibius exemplaris</name>
    <name type="common">Freshwater tardigrade</name>
    <dbReference type="NCBI Taxonomy" id="2072580"/>
    <lineage>
        <taxon>Eukaryota</taxon>
        <taxon>Metazoa</taxon>
        <taxon>Ecdysozoa</taxon>
        <taxon>Tardigrada</taxon>
        <taxon>Eutardigrada</taxon>
        <taxon>Parachela</taxon>
        <taxon>Hypsibioidea</taxon>
        <taxon>Hypsibiidae</taxon>
        <taxon>Hypsibius</taxon>
    </lineage>
</organism>
<evidence type="ECO:0000313" key="3">
    <source>
        <dbReference type="EMBL" id="OQV17720.1"/>
    </source>
</evidence>
<accession>A0A1W0WR94</accession>
<dbReference type="InterPro" id="IPR048325">
    <property type="entry name" value="ZSWIM3_N"/>
</dbReference>